<dbReference type="AlphaFoldDB" id="A0A7X5F224"/>
<organism evidence="5 6">
    <name type="scientific">Pannonibacter tanglangensis</name>
    <dbReference type="NCBI Taxonomy" id="2750084"/>
    <lineage>
        <taxon>Bacteria</taxon>
        <taxon>Pseudomonadati</taxon>
        <taxon>Pseudomonadota</taxon>
        <taxon>Alphaproteobacteria</taxon>
        <taxon>Hyphomicrobiales</taxon>
        <taxon>Stappiaceae</taxon>
        <taxon>Pannonibacter</taxon>
    </lineage>
</organism>
<dbReference type="PRINTS" id="PR00080">
    <property type="entry name" value="SDRFAMILY"/>
</dbReference>
<comment type="caution">
    <text evidence="5">The sequence shown here is derived from an EMBL/GenBank/DDBJ whole genome shotgun (WGS) entry which is preliminary data.</text>
</comment>
<evidence type="ECO:0000256" key="4">
    <source>
        <dbReference type="SAM" id="Phobius"/>
    </source>
</evidence>
<dbReference type="PANTHER" id="PTHR44196">
    <property type="entry name" value="DEHYDROGENASE/REDUCTASE SDR FAMILY MEMBER 7B"/>
    <property type="match status" value="1"/>
</dbReference>
<comment type="similarity">
    <text evidence="1 3">Belongs to the short-chain dehydrogenases/reductases (SDR) family.</text>
</comment>
<dbReference type="Proteomes" id="UP000586722">
    <property type="component" value="Unassembled WGS sequence"/>
</dbReference>
<dbReference type="SUPFAM" id="SSF51735">
    <property type="entry name" value="NAD(P)-binding Rossmann-fold domains"/>
    <property type="match status" value="1"/>
</dbReference>
<dbReference type="InterPro" id="IPR002347">
    <property type="entry name" value="SDR_fam"/>
</dbReference>
<gene>
    <name evidence="5" type="ORF">GWI72_08750</name>
</gene>
<dbReference type="Gene3D" id="3.40.50.720">
    <property type="entry name" value="NAD(P)-binding Rossmann-like Domain"/>
    <property type="match status" value="1"/>
</dbReference>
<dbReference type="RefSeq" id="WP_161708394.1">
    <property type="nucleotide sequence ID" value="NZ_JAABLQ010000001.1"/>
</dbReference>
<dbReference type="GO" id="GO:0016491">
    <property type="term" value="F:oxidoreductase activity"/>
    <property type="evidence" value="ECO:0007669"/>
    <property type="project" value="UniProtKB-KW"/>
</dbReference>
<evidence type="ECO:0000313" key="6">
    <source>
        <dbReference type="Proteomes" id="UP000586722"/>
    </source>
</evidence>
<evidence type="ECO:0000256" key="2">
    <source>
        <dbReference type="ARBA" id="ARBA00023002"/>
    </source>
</evidence>
<evidence type="ECO:0000313" key="5">
    <source>
        <dbReference type="EMBL" id="NBN78353.1"/>
    </source>
</evidence>
<sequence>MPRPDPNSIVLTGASGGIGTALALEYAAPGRVLLLVARDPDRLQALAAAVEARGAQAEWAAIDVRDRAALRSALAAFDARHPVDLVLANAGVTGGLGPDRSREPDAASDRQFDINLGGVVNTVTALVEPMRLRGRGQIALVASLAGLRALPDMPSYSASKAAVVAYGHSLRGWLKPFGVSVTILCPGFVTSPMSARHKGAKPFEISAEDAARRMRRAIERRAAIHAFPLLLATGIYLQGLLPPKLADLFMKGFEAEIDPDPRFERE</sequence>
<keyword evidence="2" id="KW-0560">Oxidoreductase</keyword>
<dbReference type="InterPro" id="IPR020904">
    <property type="entry name" value="Sc_DH/Rdtase_CS"/>
</dbReference>
<keyword evidence="4" id="KW-0472">Membrane</keyword>
<accession>A0A7X5F224</accession>
<dbReference type="GO" id="GO:0016020">
    <property type="term" value="C:membrane"/>
    <property type="evidence" value="ECO:0007669"/>
    <property type="project" value="TreeGrafter"/>
</dbReference>
<keyword evidence="4" id="KW-1133">Transmembrane helix</keyword>
<keyword evidence="6" id="KW-1185">Reference proteome</keyword>
<dbReference type="PROSITE" id="PS00061">
    <property type="entry name" value="ADH_SHORT"/>
    <property type="match status" value="1"/>
</dbReference>
<feature type="transmembrane region" description="Helical" evidence="4">
    <location>
        <begin position="222"/>
        <end position="241"/>
    </location>
</feature>
<evidence type="ECO:0000256" key="3">
    <source>
        <dbReference type="RuleBase" id="RU000363"/>
    </source>
</evidence>
<protein>
    <submittedName>
        <fullName evidence="5">SDR family NAD(P)-dependent oxidoreductase</fullName>
    </submittedName>
</protein>
<reference evidence="6" key="1">
    <citation type="submission" date="2020-01" db="EMBL/GenBank/DDBJ databases">
        <authorList>
            <person name="Fang Y."/>
            <person name="Sun R."/>
            <person name="Nie L."/>
            <person name="He J."/>
            <person name="Hao L."/>
            <person name="Wang L."/>
            <person name="Su S."/>
            <person name="Lv E."/>
            <person name="Zhang Z."/>
            <person name="Xie R."/>
            <person name="Liu H."/>
        </authorList>
    </citation>
    <scope>NUCLEOTIDE SEQUENCE [LARGE SCALE GENOMIC DNA]</scope>
    <source>
        <strain evidence="6">XCT-53</strain>
    </source>
</reference>
<dbReference type="Pfam" id="PF00106">
    <property type="entry name" value="adh_short"/>
    <property type="match status" value="1"/>
</dbReference>
<dbReference type="EMBL" id="JAABLQ010000001">
    <property type="protein sequence ID" value="NBN78353.1"/>
    <property type="molecule type" value="Genomic_DNA"/>
</dbReference>
<evidence type="ECO:0000256" key="1">
    <source>
        <dbReference type="ARBA" id="ARBA00006484"/>
    </source>
</evidence>
<dbReference type="PRINTS" id="PR00081">
    <property type="entry name" value="GDHRDH"/>
</dbReference>
<dbReference type="PANTHER" id="PTHR44196:SF1">
    <property type="entry name" value="DEHYDROGENASE_REDUCTASE SDR FAMILY MEMBER 7B"/>
    <property type="match status" value="1"/>
</dbReference>
<keyword evidence="4" id="KW-0812">Transmembrane</keyword>
<name>A0A7X5F224_9HYPH</name>
<dbReference type="InterPro" id="IPR036291">
    <property type="entry name" value="NAD(P)-bd_dom_sf"/>
</dbReference>
<proteinExistence type="inferred from homology"/>